<gene>
    <name evidence="2" type="ORF">FACUT_13924</name>
</gene>
<keyword evidence="3" id="KW-1185">Reference proteome</keyword>
<accession>A0A8H4J903</accession>
<evidence type="ECO:0000313" key="3">
    <source>
        <dbReference type="Proteomes" id="UP000536711"/>
    </source>
</evidence>
<proteinExistence type="predicted"/>
<organism evidence="2 3">
    <name type="scientific">Fusarium acutatum</name>
    <dbReference type="NCBI Taxonomy" id="78861"/>
    <lineage>
        <taxon>Eukaryota</taxon>
        <taxon>Fungi</taxon>
        <taxon>Dikarya</taxon>
        <taxon>Ascomycota</taxon>
        <taxon>Pezizomycotina</taxon>
        <taxon>Sordariomycetes</taxon>
        <taxon>Hypocreomycetidae</taxon>
        <taxon>Hypocreales</taxon>
        <taxon>Nectriaceae</taxon>
        <taxon>Fusarium</taxon>
        <taxon>Fusarium fujikuroi species complex</taxon>
    </lineage>
</organism>
<feature type="compositionally biased region" description="Basic and acidic residues" evidence="1">
    <location>
        <begin position="251"/>
        <end position="260"/>
    </location>
</feature>
<evidence type="ECO:0000313" key="2">
    <source>
        <dbReference type="EMBL" id="KAF4414839.1"/>
    </source>
</evidence>
<dbReference type="EMBL" id="JAADJF010000682">
    <property type="protein sequence ID" value="KAF4414839.1"/>
    <property type="molecule type" value="Genomic_DNA"/>
</dbReference>
<dbReference type="AlphaFoldDB" id="A0A8H4J903"/>
<protein>
    <submittedName>
        <fullName evidence="2">Uncharacterized protein</fullName>
    </submittedName>
</protein>
<feature type="region of interest" description="Disordered" evidence="1">
    <location>
        <begin position="224"/>
        <end position="260"/>
    </location>
</feature>
<feature type="region of interest" description="Disordered" evidence="1">
    <location>
        <begin position="1"/>
        <end position="61"/>
    </location>
</feature>
<sequence>MSADNDVILACDQQPPLASNFDWPPGAEEELHDELEEGFSDQEAQDQTNGNDQEIGDTSVLTEKRINTKRYAWWYQFRQNVDKHKRAVWMPVENDVRPVSWEALVIGEGSPATLHQLARATAWDIRRWAIQSRVPFHDFCLTTTHTRLENIRSQDDETKLAAKVQRWARRKLREALLPVHDENCLTVGYRATKTTTVGLNWSRVWERETGDLAGCKDLQHKKYSKNTSSELQQGNMAIKSHKRNEKTFMPSRRDLVVEEG</sequence>
<evidence type="ECO:0000256" key="1">
    <source>
        <dbReference type="SAM" id="MobiDB-lite"/>
    </source>
</evidence>
<name>A0A8H4J903_9HYPO</name>
<feature type="compositionally biased region" description="Acidic residues" evidence="1">
    <location>
        <begin position="27"/>
        <end position="44"/>
    </location>
</feature>
<comment type="caution">
    <text evidence="2">The sequence shown here is derived from an EMBL/GenBank/DDBJ whole genome shotgun (WGS) entry which is preliminary data.</text>
</comment>
<dbReference type="Proteomes" id="UP000536711">
    <property type="component" value="Unassembled WGS sequence"/>
</dbReference>
<reference evidence="2 3" key="1">
    <citation type="submission" date="2020-01" db="EMBL/GenBank/DDBJ databases">
        <title>Identification and distribution of gene clusters putatively required for synthesis of sphingolipid metabolism inhibitors in phylogenetically diverse species of the filamentous fungus Fusarium.</title>
        <authorList>
            <person name="Kim H.-S."/>
            <person name="Busman M."/>
            <person name="Brown D.W."/>
            <person name="Divon H."/>
            <person name="Uhlig S."/>
            <person name="Proctor R.H."/>
        </authorList>
    </citation>
    <scope>NUCLEOTIDE SEQUENCE [LARGE SCALE GENOMIC DNA]</scope>
    <source>
        <strain evidence="2 3">NRRL 13308</strain>
    </source>
</reference>
<dbReference type="OrthoDB" id="10465441at2759"/>
<feature type="compositionally biased region" description="Polar residues" evidence="1">
    <location>
        <begin position="225"/>
        <end position="235"/>
    </location>
</feature>